<gene>
    <name evidence="1" type="ORF">HAKA00212_LOCUS4414</name>
</gene>
<protein>
    <submittedName>
        <fullName evidence="1">Uncharacterized protein</fullName>
    </submittedName>
</protein>
<dbReference type="InterPro" id="IPR029063">
    <property type="entry name" value="SAM-dependent_MTases_sf"/>
</dbReference>
<sequence>MFDEFEEWTLIMNHYCIVMASNSFWPSDSCTEVGDGSTESGVYSEHDQNTIIGEETTGDHQKQAAEPQVQDDDAPACQEVVVQHTATNMMKGGGQKKSKDIEDARCYDSFSVLGFMKVAAAIMSDDGKGVEINKKSYISKGVGCTAPVCARVDEVCSNIQRPSTIVVGDGGSYQQNSSGAKEENYLCPTAPEEGADERMHCDGDVLEMDELVTKKSLPSL</sequence>
<dbReference type="EMBL" id="HBIU01010421">
    <property type="protein sequence ID" value="CAE0625743.1"/>
    <property type="molecule type" value="Transcribed_RNA"/>
</dbReference>
<accession>A0A7S3UV58</accession>
<dbReference type="AlphaFoldDB" id="A0A7S3UV58"/>
<proteinExistence type="predicted"/>
<evidence type="ECO:0000313" key="1">
    <source>
        <dbReference type="EMBL" id="CAE0625743.1"/>
    </source>
</evidence>
<name>A0A7S3UV58_HETAK</name>
<organism evidence="1">
    <name type="scientific">Heterosigma akashiwo</name>
    <name type="common">Chromophytic alga</name>
    <name type="synonym">Heterosigma carterae</name>
    <dbReference type="NCBI Taxonomy" id="2829"/>
    <lineage>
        <taxon>Eukaryota</taxon>
        <taxon>Sar</taxon>
        <taxon>Stramenopiles</taxon>
        <taxon>Ochrophyta</taxon>
        <taxon>Raphidophyceae</taxon>
        <taxon>Chattonellales</taxon>
        <taxon>Chattonellaceae</taxon>
        <taxon>Heterosigma</taxon>
    </lineage>
</organism>
<dbReference type="Gene3D" id="3.40.50.150">
    <property type="entry name" value="Vaccinia Virus protein VP39"/>
    <property type="match status" value="1"/>
</dbReference>
<reference evidence="1" key="1">
    <citation type="submission" date="2021-01" db="EMBL/GenBank/DDBJ databases">
        <authorList>
            <person name="Corre E."/>
            <person name="Pelletier E."/>
            <person name="Niang G."/>
            <person name="Scheremetjew M."/>
            <person name="Finn R."/>
            <person name="Kale V."/>
            <person name="Holt S."/>
            <person name="Cochrane G."/>
            <person name="Meng A."/>
            <person name="Brown T."/>
            <person name="Cohen L."/>
        </authorList>
    </citation>
    <scope>NUCLEOTIDE SEQUENCE</scope>
    <source>
        <strain evidence="1">CCMP3107</strain>
    </source>
</reference>